<dbReference type="InterPro" id="IPR006764">
    <property type="entry name" value="SAM_dep_MeTrfase_SAV2177_type"/>
</dbReference>
<dbReference type="Gene3D" id="3.40.50.150">
    <property type="entry name" value="Vaccinia Virus protein VP39"/>
    <property type="match status" value="1"/>
</dbReference>
<dbReference type="PIRSF" id="PIRSF017393">
    <property type="entry name" value="MTase_SAV2177"/>
    <property type="match status" value="1"/>
</dbReference>
<evidence type="ECO:0000313" key="3">
    <source>
        <dbReference type="Proteomes" id="UP001501710"/>
    </source>
</evidence>
<dbReference type="Proteomes" id="UP001501710">
    <property type="component" value="Unassembled WGS sequence"/>
</dbReference>
<dbReference type="Pfam" id="PF04672">
    <property type="entry name" value="Methyltransf_19"/>
    <property type="match status" value="1"/>
</dbReference>
<proteinExistence type="predicted"/>
<dbReference type="EMBL" id="BAABAS010000001">
    <property type="protein sequence ID" value="GAA4223911.1"/>
    <property type="molecule type" value="Genomic_DNA"/>
</dbReference>
<dbReference type="SUPFAM" id="SSF53335">
    <property type="entry name" value="S-adenosyl-L-methionine-dependent methyltransferases"/>
    <property type="match status" value="1"/>
</dbReference>
<name>A0ABP8BRN2_9ACTN</name>
<dbReference type="RefSeq" id="WP_344888055.1">
    <property type="nucleotide sequence ID" value="NZ_BAABAS010000001.1"/>
</dbReference>
<keyword evidence="2" id="KW-0808">Transferase</keyword>
<sequence>MNQRPTARCRELFPDRIHSVAPPHHDSLTGSSEAADRPTVADLGERPNIARVHNYFLGGKDYFADDRLFAHKILELAPRHKRTLHANRAFVTRAARHLVARRGVRQLIEVGMGFPVQRNLHQVAQGIDPDARVVYVDTDPVVLSHARALLATNDRVKVVEGQAHDPYGFLNHQNTRELIDFTRPVAVVLAGSLQFVPSTANPCEAVFQMCGALPPGSYLVLTHPATRPETLLISDLFREHLGGSQPPLAREQMTALFRGLALEPPGVVPVSGWQPDLAPLPGGEAWFYAGVGRIPLRRGEKEHKA</sequence>
<gene>
    <name evidence="2" type="ORF">GCM10022254_02210</name>
</gene>
<keyword evidence="2" id="KW-0489">Methyltransferase</keyword>
<keyword evidence="3" id="KW-1185">Reference proteome</keyword>
<dbReference type="GO" id="GO:0032259">
    <property type="term" value="P:methylation"/>
    <property type="evidence" value="ECO:0007669"/>
    <property type="project" value="UniProtKB-KW"/>
</dbReference>
<comment type="caution">
    <text evidence="2">The sequence shown here is derived from an EMBL/GenBank/DDBJ whole genome shotgun (WGS) entry which is preliminary data.</text>
</comment>
<accession>A0ABP8BRN2</accession>
<feature type="compositionally biased region" description="Basic and acidic residues" evidence="1">
    <location>
        <begin position="16"/>
        <end position="27"/>
    </location>
</feature>
<protein>
    <submittedName>
        <fullName evidence="2">SAM-dependent methyltransferase</fullName>
    </submittedName>
</protein>
<reference evidence="3" key="1">
    <citation type="journal article" date="2019" name="Int. J. Syst. Evol. Microbiol.">
        <title>The Global Catalogue of Microorganisms (GCM) 10K type strain sequencing project: providing services to taxonomists for standard genome sequencing and annotation.</title>
        <authorList>
            <consortium name="The Broad Institute Genomics Platform"/>
            <consortium name="The Broad Institute Genome Sequencing Center for Infectious Disease"/>
            <person name="Wu L."/>
            <person name="Ma J."/>
        </authorList>
    </citation>
    <scope>NUCLEOTIDE SEQUENCE [LARGE SCALE GENOMIC DNA]</scope>
    <source>
        <strain evidence="3">JCM 17440</strain>
    </source>
</reference>
<feature type="region of interest" description="Disordered" evidence="1">
    <location>
        <begin position="16"/>
        <end position="42"/>
    </location>
</feature>
<organism evidence="2 3">
    <name type="scientific">Actinomadura meridiana</name>
    <dbReference type="NCBI Taxonomy" id="559626"/>
    <lineage>
        <taxon>Bacteria</taxon>
        <taxon>Bacillati</taxon>
        <taxon>Actinomycetota</taxon>
        <taxon>Actinomycetes</taxon>
        <taxon>Streptosporangiales</taxon>
        <taxon>Thermomonosporaceae</taxon>
        <taxon>Actinomadura</taxon>
    </lineage>
</organism>
<dbReference type="GO" id="GO:0008168">
    <property type="term" value="F:methyltransferase activity"/>
    <property type="evidence" value="ECO:0007669"/>
    <property type="project" value="UniProtKB-KW"/>
</dbReference>
<evidence type="ECO:0000313" key="2">
    <source>
        <dbReference type="EMBL" id="GAA4223911.1"/>
    </source>
</evidence>
<dbReference type="InterPro" id="IPR029063">
    <property type="entry name" value="SAM-dependent_MTases_sf"/>
</dbReference>
<evidence type="ECO:0000256" key="1">
    <source>
        <dbReference type="SAM" id="MobiDB-lite"/>
    </source>
</evidence>